<evidence type="ECO:0000256" key="3">
    <source>
        <dbReference type="SAM" id="MobiDB-lite"/>
    </source>
</evidence>
<reference evidence="6" key="1">
    <citation type="submission" date="2025-08" db="UniProtKB">
        <authorList>
            <consortium name="RefSeq"/>
        </authorList>
    </citation>
    <scope>IDENTIFICATION</scope>
</reference>
<dbReference type="CDD" id="cd05327">
    <property type="entry name" value="retinol-DH_like_SDR_c_like"/>
    <property type="match status" value="1"/>
</dbReference>
<sequence length="358" mass="39211">MTPWAIALVVLAVPIGILLLSLLLFGPIYRALTRKCSENVRLDGKTVVVTGASAGLGKATALELAKRGARVIMGCRNLTKAQPVADDIISKSGNTNVVVRHLELSDFASVRKFAAQINAEEEALHILINNAGIAGTKNKEVASCGHELVLATNHYGHFLLTHLLMGKLKAGTSSRVINVSSALHADGQLDIEDLNFDRRRYRFEHAYSQSKLANVLFTKELARRLKGSGVVTNVLHPGSVNTEVLRRPNQALSVFLFGRFISPIIFRTETQGAQTQLYLALSEEGGCESGCYYVNCRKARSSRESCDSDLAKKLWEVSCKNVHLEPAEMIPDSRLDSSSSENPRDASQRRRIGHSDFT</sequence>
<protein>
    <submittedName>
        <fullName evidence="6">Retinol dehydrogenase 11-like</fullName>
    </submittedName>
</protein>
<evidence type="ECO:0000313" key="5">
    <source>
        <dbReference type="Proteomes" id="UP000694843"/>
    </source>
</evidence>
<gene>
    <name evidence="6" type="primary">LOC108683329</name>
</gene>
<dbReference type="AlphaFoldDB" id="A0A979FQA8"/>
<dbReference type="OMA" id="GSAYIAY"/>
<evidence type="ECO:0000313" key="6">
    <source>
        <dbReference type="RefSeq" id="XP_047738828.1"/>
    </source>
</evidence>
<feature type="region of interest" description="Disordered" evidence="3">
    <location>
        <begin position="330"/>
        <end position="358"/>
    </location>
</feature>
<evidence type="ECO:0000256" key="4">
    <source>
        <dbReference type="SAM" id="Phobius"/>
    </source>
</evidence>
<keyword evidence="1" id="KW-0560">Oxidoreductase</keyword>
<keyword evidence="4" id="KW-0472">Membrane</keyword>
<dbReference type="InterPro" id="IPR036291">
    <property type="entry name" value="NAD(P)-bd_dom_sf"/>
</dbReference>
<organism evidence="5 6">
    <name type="scientific">Hyalella azteca</name>
    <name type="common">Amphipod</name>
    <dbReference type="NCBI Taxonomy" id="294128"/>
    <lineage>
        <taxon>Eukaryota</taxon>
        <taxon>Metazoa</taxon>
        <taxon>Ecdysozoa</taxon>
        <taxon>Arthropoda</taxon>
        <taxon>Crustacea</taxon>
        <taxon>Multicrustacea</taxon>
        <taxon>Malacostraca</taxon>
        <taxon>Eumalacostraca</taxon>
        <taxon>Peracarida</taxon>
        <taxon>Amphipoda</taxon>
        <taxon>Senticaudata</taxon>
        <taxon>Talitrida</taxon>
        <taxon>Talitroidea</taxon>
        <taxon>Hyalellidae</taxon>
        <taxon>Hyalella</taxon>
    </lineage>
</organism>
<keyword evidence="4" id="KW-1133">Transmembrane helix</keyword>
<keyword evidence="4" id="KW-0812">Transmembrane</keyword>
<dbReference type="PANTHER" id="PTHR43157:SF31">
    <property type="entry name" value="PHOSPHATIDYLINOSITOL-GLYCAN BIOSYNTHESIS CLASS F PROTEIN"/>
    <property type="match status" value="1"/>
</dbReference>
<dbReference type="Proteomes" id="UP000694843">
    <property type="component" value="Unplaced"/>
</dbReference>
<dbReference type="GeneID" id="108683329"/>
<dbReference type="GO" id="GO:0016491">
    <property type="term" value="F:oxidoreductase activity"/>
    <property type="evidence" value="ECO:0007669"/>
    <property type="project" value="UniProtKB-KW"/>
</dbReference>
<dbReference type="Gene3D" id="3.40.50.720">
    <property type="entry name" value="NAD(P)-binding Rossmann-like Domain"/>
    <property type="match status" value="1"/>
</dbReference>
<keyword evidence="5" id="KW-1185">Reference proteome</keyword>
<evidence type="ECO:0000256" key="2">
    <source>
        <dbReference type="RuleBase" id="RU000363"/>
    </source>
</evidence>
<dbReference type="PRINTS" id="PR00081">
    <property type="entry name" value="GDHRDH"/>
</dbReference>
<dbReference type="SUPFAM" id="SSF51735">
    <property type="entry name" value="NAD(P)-binding Rossmann-fold domains"/>
    <property type="match status" value="1"/>
</dbReference>
<dbReference type="OrthoDB" id="191139at2759"/>
<dbReference type="RefSeq" id="XP_047738828.1">
    <property type="nucleotide sequence ID" value="XM_047882872.1"/>
</dbReference>
<dbReference type="InterPro" id="IPR002347">
    <property type="entry name" value="SDR_fam"/>
</dbReference>
<dbReference type="Pfam" id="PF00106">
    <property type="entry name" value="adh_short"/>
    <property type="match status" value="1"/>
</dbReference>
<dbReference type="KEGG" id="hazt:108683329"/>
<comment type="similarity">
    <text evidence="2">Belongs to the short-chain dehydrogenases/reductases (SDR) family.</text>
</comment>
<feature type="transmembrane region" description="Helical" evidence="4">
    <location>
        <begin position="6"/>
        <end position="25"/>
    </location>
</feature>
<evidence type="ECO:0000256" key="1">
    <source>
        <dbReference type="ARBA" id="ARBA00023002"/>
    </source>
</evidence>
<accession>A0A979FQA8</accession>
<name>A0A979FQA8_HYAAZ</name>
<dbReference type="PANTHER" id="PTHR43157">
    <property type="entry name" value="PHOSPHATIDYLINOSITOL-GLYCAN BIOSYNTHESIS CLASS F PROTEIN-RELATED"/>
    <property type="match status" value="1"/>
</dbReference>
<proteinExistence type="inferred from homology"/>
<feature type="compositionally biased region" description="Basic and acidic residues" evidence="3">
    <location>
        <begin position="342"/>
        <end position="358"/>
    </location>
</feature>
<dbReference type="PRINTS" id="PR00080">
    <property type="entry name" value="SDRFAMILY"/>
</dbReference>